<dbReference type="InterPro" id="IPR050979">
    <property type="entry name" value="LD-transpeptidase"/>
</dbReference>
<evidence type="ECO:0000256" key="8">
    <source>
        <dbReference type="ARBA" id="ARBA00023316"/>
    </source>
</evidence>
<dbReference type="Pfam" id="PF03734">
    <property type="entry name" value="YkuD"/>
    <property type="match status" value="1"/>
</dbReference>
<reference evidence="13" key="1">
    <citation type="journal article" date="2011" name="MBio">
        <title>Novel metabolic attributes of the genus Cyanothece, comprising a group of unicellular nitrogen-fixing Cyanobacteria.</title>
        <authorList>
            <person name="Bandyopadhyay A."/>
            <person name="Elvitigala T."/>
            <person name="Welsh E."/>
            <person name="Stockel J."/>
            <person name="Liberton M."/>
            <person name="Min H."/>
            <person name="Sherman L.A."/>
            <person name="Pakrasi H.B."/>
        </authorList>
    </citation>
    <scope>NUCLEOTIDE SEQUENCE [LARGE SCALE GENOMIC DNA]</scope>
    <source>
        <strain evidence="13">PCC 8801</strain>
    </source>
</reference>
<evidence type="ECO:0000256" key="2">
    <source>
        <dbReference type="ARBA" id="ARBA00005992"/>
    </source>
</evidence>
<dbReference type="GO" id="GO:0071972">
    <property type="term" value="F:peptidoglycan L,D-transpeptidase activity"/>
    <property type="evidence" value="ECO:0007669"/>
    <property type="project" value="TreeGrafter"/>
</dbReference>
<keyword evidence="3" id="KW-0328">Glycosyltransferase</keyword>
<dbReference type="eggNOG" id="COG1376">
    <property type="taxonomic scope" value="Bacteria"/>
</dbReference>
<feature type="domain" description="L,D-TPase catalytic" evidence="11">
    <location>
        <begin position="69"/>
        <end position="194"/>
    </location>
</feature>
<gene>
    <name evidence="12" type="ordered locus">PCC8801_4392</name>
</gene>
<dbReference type="GO" id="GO:0016757">
    <property type="term" value="F:glycosyltransferase activity"/>
    <property type="evidence" value="ECO:0007669"/>
    <property type="project" value="UniProtKB-KW"/>
</dbReference>
<evidence type="ECO:0000256" key="5">
    <source>
        <dbReference type="ARBA" id="ARBA00022801"/>
    </source>
</evidence>
<evidence type="ECO:0000256" key="7">
    <source>
        <dbReference type="ARBA" id="ARBA00022984"/>
    </source>
</evidence>
<evidence type="ECO:0000256" key="4">
    <source>
        <dbReference type="ARBA" id="ARBA00022679"/>
    </source>
</evidence>
<evidence type="ECO:0000313" key="13">
    <source>
        <dbReference type="Proteomes" id="UP000008204"/>
    </source>
</evidence>
<dbReference type="KEGG" id="cyp:PCC8801_4392"/>
<evidence type="ECO:0000259" key="11">
    <source>
        <dbReference type="PROSITE" id="PS52029"/>
    </source>
</evidence>
<evidence type="ECO:0000256" key="1">
    <source>
        <dbReference type="ARBA" id="ARBA00004752"/>
    </source>
</evidence>
<dbReference type="GO" id="GO:0018104">
    <property type="term" value="P:peptidoglycan-protein cross-linking"/>
    <property type="evidence" value="ECO:0007669"/>
    <property type="project" value="TreeGrafter"/>
</dbReference>
<evidence type="ECO:0000256" key="6">
    <source>
        <dbReference type="ARBA" id="ARBA00022960"/>
    </source>
</evidence>
<feature type="active site" description="Nucleophile" evidence="9">
    <location>
        <position position="170"/>
    </location>
</feature>
<accession>B7JVI1</accession>
<dbReference type="PANTHER" id="PTHR30582:SF24">
    <property type="entry name" value="L,D-TRANSPEPTIDASE ERFK_SRFK-RELATED"/>
    <property type="match status" value="1"/>
</dbReference>
<dbReference type="CDD" id="cd16913">
    <property type="entry name" value="YkuD_like"/>
    <property type="match status" value="1"/>
</dbReference>
<dbReference type="OrthoDB" id="9787225at2"/>
<protein>
    <submittedName>
        <fullName evidence="12">ErfK/YbiS/YcfS/YnhG family protein</fullName>
    </submittedName>
</protein>
<keyword evidence="5" id="KW-0378">Hydrolase</keyword>
<comment type="similarity">
    <text evidence="2">Belongs to the YkuD family.</text>
</comment>
<dbReference type="InterPro" id="IPR005490">
    <property type="entry name" value="LD_TPept_cat_dom"/>
</dbReference>
<dbReference type="PANTHER" id="PTHR30582">
    <property type="entry name" value="L,D-TRANSPEPTIDASE"/>
    <property type="match status" value="1"/>
</dbReference>
<dbReference type="InterPro" id="IPR038063">
    <property type="entry name" value="Transpep_catalytic_dom"/>
</dbReference>
<dbReference type="EMBL" id="CP001287">
    <property type="protein sequence ID" value="ACK68314.1"/>
    <property type="molecule type" value="Genomic_DNA"/>
</dbReference>
<feature type="region of interest" description="Disordered" evidence="10">
    <location>
        <begin position="39"/>
        <end position="62"/>
    </location>
</feature>
<feature type="active site" description="Proton donor/acceptor" evidence="9">
    <location>
        <position position="154"/>
    </location>
</feature>
<dbReference type="Proteomes" id="UP000008204">
    <property type="component" value="Chromosome"/>
</dbReference>
<dbReference type="RefSeq" id="WP_015785368.1">
    <property type="nucleotide sequence ID" value="NC_011726.1"/>
</dbReference>
<feature type="compositionally biased region" description="Pro residues" evidence="10">
    <location>
        <begin position="52"/>
        <end position="62"/>
    </location>
</feature>
<evidence type="ECO:0000313" key="12">
    <source>
        <dbReference type="EMBL" id="ACK68314.1"/>
    </source>
</evidence>
<dbReference type="HOGENOM" id="CLU_042399_4_0_3"/>
<name>B7JVI1_RIPO1</name>
<evidence type="ECO:0000256" key="10">
    <source>
        <dbReference type="SAM" id="MobiDB-lite"/>
    </source>
</evidence>
<keyword evidence="8 9" id="KW-0961">Cell wall biogenesis/degradation</keyword>
<organism evidence="12 13">
    <name type="scientific">Rippkaea orientalis (strain PCC 8801 / RF-1)</name>
    <name type="common">Cyanothece sp. (strain PCC 8801)</name>
    <dbReference type="NCBI Taxonomy" id="41431"/>
    <lineage>
        <taxon>Bacteria</taxon>
        <taxon>Bacillati</taxon>
        <taxon>Cyanobacteriota</taxon>
        <taxon>Cyanophyceae</taxon>
        <taxon>Oscillatoriophycideae</taxon>
        <taxon>Chroococcales</taxon>
        <taxon>Aphanothecaceae</taxon>
        <taxon>Rippkaea</taxon>
        <taxon>Rippkaea orientalis</taxon>
    </lineage>
</organism>
<keyword evidence="13" id="KW-1185">Reference proteome</keyword>
<evidence type="ECO:0000256" key="9">
    <source>
        <dbReference type="PROSITE-ProRule" id="PRU01373"/>
    </source>
</evidence>
<dbReference type="AlphaFoldDB" id="B7JVI1"/>
<dbReference type="Gene3D" id="2.40.440.10">
    <property type="entry name" value="L,D-transpeptidase catalytic domain-like"/>
    <property type="match status" value="1"/>
</dbReference>
<dbReference type="GO" id="GO:0008360">
    <property type="term" value="P:regulation of cell shape"/>
    <property type="evidence" value="ECO:0007669"/>
    <property type="project" value="UniProtKB-UniRule"/>
</dbReference>
<dbReference type="GO" id="GO:0071555">
    <property type="term" value="P:cell wall organization"/>
    <property type="evidence" value="ECO:0007669"/>
    <property type="project" value="UniProtKB-UniRule"/>
</dbReference>
<dbReference type="SUPFAM" id="SSF141523">
    <property type="entry name" value="L,D-transpeptidase catalytic domain-like"/>
    <property type="match status" value="1"/>
</dbReference>
<proteinExistence type="inferred from homology"/>
<feature type="compositionally biased region" description="Low complexity" evidence="10">
    <location>
        <begin position="39"/>
        <end position="48"/>
    </location>
</feature>
<dbReference type="STRING" id="41431.PCC8801_4392"/>
<dbReference type="UniPathway" id="UPA00219"/>
<comment type="pathway">
    <text evidence="1 9">Cell wall biogenesis; peptidoglycan biosynthesis.</text>
</comment>
<dbReference type="GO" id="GO:0005576">
    <property type="term" value="C:extracellular region"/>
    <property type="evidence" value="ECO:0007669"/>
    <property type="project" value="TreeGrafter"/>
</dbReference>
<evidence type="ECO:0000256" key="3">
    <source>
        <dbReference type="ARBA" id="ARBA00022676"/>
    </source>
</evidence>
<dbReference type="PROSITE" id="PS52029">
    <property type="entry name" value="LD_TPASE"/>
    <property type="match status" value="1"/>
</dbReference>
<keyword evidence="6 9" id="KW-0133">Cell shape</keyword>
<keyword evidence="4" id="KW-0808">Transferase</keyword>
<keyword evidence="7 9" id="KW-0573">Peptidoglycan synthesis</keyword>
<sequence>MKVNQSLLSLGLAFCAGIVPSSLTHRQAIAQEVSQPVITETPATTTPALPSEVPPAKTPAPAPAKVKATRLVLNLKQRKVYAYQNDKVLASYPVAIGKKGWETPKGNFTVTSLIVNPKWKNPWTGKVSAPGPNSPLGERWIGFATKGKDVIGFHGTPGEHVMGQAVSHGCVRMRNKDIKALFELVDKGTPVIVQ</sequence>